<gene>
    <name evidence="2" type="ORF">CGZ92_12160</name>
</gene>
<keyword evidence="1" id="KW-1133">Transmembrane helix</keyword>
<feature type="transmembrane region" description="Helical" evidence="1">
    <location>
        <begin position="113"/>
        <end position="134"/>
    </location>
</feature>
<sequence length="137" mass="15007">MVEGQRFSGVVRPRAVVWEQLGWIIAGLVIGAWAGFILHSNANLWYVESDLVRSWSDESRLHRFLEWRSSARNRFTTAALPVLLAALSSIGLISLVLRTLLPNHDGARKAVTLLLTAVMSFVAVVSAATALAFLPPV</sequence>
<evidence type="ECO:0000313" key="2">
    <source>
        <dbReference type="EMBL" id="OYN84586.1"/>
    </source>
</evidence>
<dbReference type="EMBL" id="NMVI01000027">
    <property type="protein sequence ID" value="OYN84586.1"/>
    <property type="molecule type" value="Genomic_DNA"/>
</dbReference>
<dbReference type="Proteomes" id="UP000216533">
    <property type="component" value="Unassembled WGS sequence"/>
</dbReference>
<evidence type="ECO:0000313" key="3">
    <source>
        <dbReference type="Proteomes" id="UP000216533"/>
    </source>
</evidence>
<keyword evidence="1" id="KW-0812">Transmembrane</keyword>
<protein>
    <submittedName>
        <fullName evidence="2">Uncharacterized protein</fullName>
    </submittedName>
</protein>
<dbReference type="RefSeq" id="WP_094451650.1">
    <property type="nucleotide sequence ID" value="NZ_NMVI01000027.1"/>
</dbReference>
<dbReference type="AlphaFoldDB" id="A0A255DZB7"/>
<feature type="transmembrane region" description="Helical" evidence="1">
    <location>
        <begin position="78"/>
        <end position="101"/>
    </location>
</feature>
<comment type="caution">
    <text evidence="2">The sequence shown here is derived from an EMBL/GenBank/DDBJ whole genome shotgun (WGS) entry which is preliminary data.</text>
</comment>
<name>A0A255DZB7_9ACTN</name>
<organism evidence="2 3">
    <name type="scientific">Parenemella sanctibonifatiensis</name>
    <dbReference type="NCBI Taxonomy" id="2016505"/>
    <lineage>
        <taxon>Bacteria</taxon>
        <taxon>Bacillati</taxon>
        <taxon>Actinomycetota</taxon>
        <taxon>Actinomycetes</taxon>
        <taxon>Propionibacteriales</taxon>
        <taxon>Propionibacteriaceae</taxon>
        <taxon>Parenemella</taxon>
    </lineage>
</organism>
<evidence type="ECO:0000256" key="1">
    <source>
        <dbReference type="SAM" id="Phobius"/>
    </source>
</evidence>
<proteinExistence type="predicted"/>
<keyword evidence="1" id="KW-0472">Membrane</keyword>
<reference evidence="2 3" key="1">
    <citation type="submission" date="2017-07" db="EMBL/GenBank/DDBJ databases">
        <title>Draft whole genome sequences of clinical Proprionibacteriaceae strains.</title>
        <authorList>
            <person name="Bernier A.-M."/>
            <person name="Bernard K."/>
            <person name="Domingo M.-C."/>
        </authorList>
    </citation>
    <scope>NUCLEOTIDE SEQUENCE [LARGE SCALE GENOMIC DNA]</scope>
    <source>
        <strain evidence="2 3">NML 160184</strain>
    </source>
</reference>
<accession>A0A255DZB7</accession>
<feature type="transmembrane region" description="Helical" evidence="1">
    <location>
        <begin position="21"/>
        <end position="39"/>
    </location>
</feature>